<comment type="caution">
    <text evidence="3">The sequence shown here is derived from an EMBL/GenBank/DDBJ whole genome shotgun (WGS) entry which is preliminary data.</text>
</comment>
<feature type="compositionally biased region" description="Polar residues" evidence="2">
    <location>
        <begin position="251"/>
        <end position="268"/>
    </location>
</feature>
<name>A0A813LIV4_POLGL</name>
<evidence type="ECO:0000256" key="2">
    <source>
        <dbReference type="SAM" id="MobiDB-lite"/>
    </source>
</evidence>
<evidence type="ECO:0000313" key="3">
    <source>
        <dbReference type="EMBL" id="CAE8732242.1"/>
    </source>
</evidence>
<sequence length="607" mass="65342">MQISAAKSPAQEKYQILGHLGKQQGIARQDDAKRWPLTACDQNSTVMNLLGPIAFSTCTDTESDQHGTVMHIVVPRDMPFATHDMIVALALPFVGRVSLLYCVLRLHCAVALVAAPVQTTLHISYLMSHLVTKHLFHVVGADTDSEQSRHCNIDRHLVQDKHCPVCKTPIDIMAKRLERVEGATKNGASVPPEAEGHGSRASQMRIDLGGLGLSQGSRDLRVRLRSSLTDAMPCLEPTNSIATGFRAAKQGGSSATPVENAQPASASPMTEDCLPGGLDEPGDSDAAAATLPTQVLVSAAELELAVRNLQPATEGRGRFQLDKRERAGQVGDIAAGSGSGSADGTDEQDTSNVRLQLARQVSRTGTAASRTGTAAEWARQQSRTGTAAEWEGPESPHETGALELARQQSLEPWPELEQGGAAETQSQPALEADRLEMERLARQQVAQLAQLQQLEQVQQQLGQQRAQLLEQQQFLQESQAAAAAQQAEQQPVQVMQQPIQEAQRPQERVETLQAIQEAQRRQERLAPAAAETPQAGEAAVASAMAEELPAAAASSAPPTSARWQPFTQAEKVYSAYAWRHRRLSMLRAREAGDSSASGKAFSSEKGR</sequence>
<feature type="compositionally biased region" description="Basic and acidic residues" evidence="2">
    <location>
        <begin position="316"/>
        <end position="327"/>
    </location>
</feature>
<feature type="compositionally biased region" description="Low complexity" evidence="2">
    <location>
        <begin position="362"/>
        <end position="375"/>
    </location>
</feature>
<accession>A0A813LIV4</accession>
<dbReference type="Proteomes" id="UP000626109">
    <property type="component" value="Unassembled WGS sequence"/>
</dbReference>
<reference evidence="3" key="1">
    <citation type="submission" date="2021-02" db="EMBL/GenBank/DDBJ databases">
        <authorList>
            <person name="Dougan E. K."/>
            <person name="Rhodes N."/>
            <person name="Thang M."/>
            <person name="Chan C."/>
        </authorList>
    </citation>
    <scope>NUCLEOTIDE SEQUENCE</scope>
</reference>
<feature type="compositionally biased region" description="Low complexity" evidence="2">
    <location>
        <begin position="525"/>
        <end position="561"/>
    </location>
</feature>
<feature type="non-terminal residue" evidence="3">
    <location>
        <position position="1"/>
    </location>
</feature>
<feature type="region of interest" description="Disordered" evidence="2">
    <location>
        <begin position="316"/>
        <end position="397"/>
    </location>
</feature>
<protein>
    <submittedName>
        <fullName evidence="3">Uncharacterized protein</fullName>
    </submittedName>
</protein>
<feature type="region of interest" description="Disordered" evidence="2">
    <location>
        <begin position="587"/>
        <end position="607"/>
    </location>
</feature>
<gene>
    <name evidence="3" type="ORF">PGLA2088_LOCUS46315</name>
</gene>
<feature type="region of interest" description="Disordered" evidence="2">
    <location>
        <begin position="250"/>
        <end position="270"/>
    </location>
</feature>
<dbReference type="EMBL" id="CAJNNW010036127">
    <property type="protein sequence ID" value="CAE8732242.1"/>
    <property type="molecule type" value="Genomic_DNA"/>
</dbReference>
<feature type="coiled-coil region" evidence="1">
    <location>
        <begin position="437"/>
        <end position="471"/>
    </location>
</feature>
<organism evidence="3 4">
    <name type="scientific">Polarella glacialis</name>
    <name type="common">Dinoflagellate</name>
    <dbReference type="NCBI Taxonomy" id="89957"/>
    <lineage>
        <taxon>Eukaryota</taxon>
        <taxon>Sar</taxon>
        <taxon>Alveolata</taxon>
        <taxon>Dinophyceae</taxon>
        <taxon>Suessiales</taxon>
        <taxon>Suessiaceae</taxon>
        <taxon>Polarella</taxon>
    </lineage>
</organism>
<feature type="region of interest" description="Disordered" evidence="2">
    <location>
        <begin position="517"/>
        <end position="565"/>
    </location>
</feature>
<feature type="compositionally biased region" description="Low complexity" evidence="2">
    <location>
        <begin position="331"/>
        <end position="343"/>
    </location>
</feature>
<keyword evidence="1" id="KW-0175">Coiled coil</keyword>
<dbReference type="AlphaFoldDB" id="A0A813LIV4"/>
<evidence type="ECO:0000256" key="1">
    <source>
        <dbReference type="SAM" id="Coils"/>
    </source>
</evidence>
<evidence type="ECO:0000313" key="4">
    <source>
        <dbReference type="Proteomes" id="UP000626109"/>
    </source>
</evidence>
<proteinExistence type="predicted"/>